<proteinExistence type="predicted"/>
<reference evidence="1" key="1">
    <citation type="submission" date="2022-11" db="EMBL/GenBank/DDBJ databases">
        <title>Genome Sequence of Boeremia exigua.</title>
        <authorList>
            <person name="Buettner E."/>
        </authorList>
    </citation>
    <scope>NUCLEOTIDE SEQUENCE</scope>
    <source>
        <strain evidence="1">CU02</strain>
    </source>
</reference>
<sequence length="409" mass="45229">MQLTCFALEIPSSTCATDLSLECICADAALESALSPCLMNTCTVFEQLQVKNISSSGCNVPTRDRSQSFVIIGVSGVSVAILAFLFRLGASLPKNGRQMSWDDATMAVVVALAVPPAVFTFILAENGLGRDMWTLEADQITNVLHFFYMGEIFYVLALGISKISILCFYLRVFPDKHFRRIIYAVMGLSVAYTVAFFFATTFQCIPVSYAWNQWDGLHRGMCNNIHLQGWIAAGINIVLDAIVMVLPLKHLAELNMSFRKKALVMAMFSVGIIVIVISALRLYTLAHFAKSKNITWDYFEAGYWSLLEIDVSIICGCMPAHRLLVSRLWPIIRSTFHSGRQSSAKPSSNSGGIASTLTGHKKPINVSTRSKMEDASDFVPLVDMDSTNLQHPATIKMALKHHSSRVYQV</sequence>
<organism evidence="1 2">
    <name type="scientific">Boeremia exigua</name>
    <dbReference type="NCBI Taxonomy" id="749465"/>
    <lineage>
        <taxon>Eukaryota</taxon>
        <taxon>Fungi</taxon>
        <taxon>Dikarya</taxon>
        <taxon>Ascomycota</taxon>
        <taxon>Pezizomycotina</taxon>
        <taxon>Dothideomycetes</taxon>
        <taxon>Pleosporomycetidae</taxon>
        <taxon>Pleosporales</taxon>
        <taxon>Pleosporineae</taxon>
        <taxon>Didymellaceae</taxon>
        <taxon>Boeremia</taxon>
    </lineage>
</organism>
<comment type="caution">
    <text evidence="1">The sequence shown here is derived from an EMBL/GenBank/DDBJ whole genome shotgun (WGS) entry which is preliminary data.</text>
</comment>
<gene>
    <name evidence="1" type="ORF">OPT61_g1079</name>
</gene>
<name>A0ACC2IRH7_9PLEO</name>
<keyword evidence="2" id="KW-1185">Reference proteome</keyword>
<dbReference type="Proteomes" id="UP001153331">
    <property type="component" value="Unassembled WGS sequence"/>
</dbReference>
<evidence type="ECO:0000313" key="1">
    <source>
        <dbReference type="EMBL" id="KAJ8117815.1"/>
    </source>
</evidence>
<dbReference type="EMBL" id="JAPHNI010000040">
    <property type="protein sequence ID" value="KAJ8117815.1"/>
    <property type="molecule type" value="Genomic_DNA"/>
</dbReference>
<accession>A0ACC2IRH7</accession>
<protein>
    <submittedName>
        <fullName evidence="1">Uncharacterized protein</fullName>
    </submittedName>
</protein>
<evidence type="ECO:0000313" key="2">
    <source>
        <dbReference type="Proteomes" id="UP001153331"/>
    </source>
</evidence>